<feature type="region of interest" description="Disordered" evidence="1">
    <location>
        <begin position="1"/>
        <end position="23"/>
    </location>
</feature>
<dbReference type="NCBIfam" id="NF045718">
    <property type="entry name" value="two_CW_domain"/>
    <property type="match status" value="1"/>
</dbReference>
<dbReference type="InterPro" id="IPR054687">
    <property type="entry name" value="Two-CW_dom"/>
</dbReference>
<accession>A0ABR5SE79</accession>
<comment type="caution">
    <text evidence="2">The sequence shown here is derived from an EMBL/GenBank/DDBJ whole genome shotgun (WGS) entry which is preliminary data.</text>
</comment>
<protein>
    <submittedName>
        <fullName evidence="2">Uncharacterized protein</fullName>
    </submittedName>
</protein>
<feature type="compositionally biased region" description="Basic and acidic residues" evidence="1">
    <location>
        <begin position="8"/>
        <end position="17"/>
    </location>
</feature>
<sequence length="301" mass="33635">MDNGLDNDNERYGDIKDAGGNGGQKVLEIPQNELPNELIDKVPDTIQEDLLLKTPQDEIMIAPQEPMTEITPARPAPASAKVKLNCWEFKKCGREPEGVNALQLGVCPVTLATTYDGLHDGKNAGRACWAVPFATTDGRMSFATKIRKCTKCDFHHLVISEEEKYQSALKHLKKFNKEEKAKIIKETKAEVFKEPGLVRHIFEKSKHTAYGEDAEVDSLFITLLIGWVSLCPSVSFLEGSKRICKDDLVDELMVIDAIADNPRRRAAKTVAKTMLKAVGKQITRYFDPLVDVIKKKVIIKK</sequence>
<dbReference type="RefSeq" id="WP_085052631.1">
    <property type="nucleotide sequence ID" value="NZ_LNQR01000070.1"/>
</dbReference>
<evidence type="ECO:0000256" key="1">
    <source>
        <dbReference type="SAM" id="MobiDB-lite"/>
    </source>
</evidence>
<name>A0ABR5SE79_9BACT</name>
<keyword evidence="3" id="KW-1185">Reference proteome</keyword>
<dbReference type="EMBL" id="LNQR01000070">
    <property type="protein sequence ID" value="KWT84097.1"/>
    <property type="molecule type" value="Genomic_DNA"/>
</dbReference>
<organism evidence="2 3">
    <name type="scientific">Candidatus Magnetominusculus xianensis</name>
    <dbReference type="NCBI Taxonomy" id="1748249"/>
    <lineage>
        <taxon>Bacteria</taxon>
        <taxon>Pseudomonadati</taxon>
        <taxon>Nitrospirota</taxon>
        <taxon>Nitrospiria</taxon>
        <taxon>Nitrospirales</taxon>
        <taxon>Nitrospiraceae</taxon>
        <taxon>Candidatus Magnetominusculus</taxon>
    </lineage>
</organism>
<gene>
    <name evidence="2" type="ORF">ASN18_2024</name>
</gene>
<evidence type="ECO:0000313" key="3">
    <source>
        <dbReference type="Proteomes" id="UP000060487"/>
    </source>
</evidence>
<dbReference type="Proteomes" id="UP000060487">
    <property type="component" value="Unassembled WGS sequence"/>
</dbReference>
<reference evidence="2 3" key="1">
    <citation type="submission" date="2015-11" db="EMBL/GenBank/DDBJ databases">
        <authorList>
            <person name="Lin W."/>
        </authorList>
    </citation>
    <scope>NUCLEOTIDE SEQUENCE [LARGE SCALE GENOMIC DNA]</scope>
    <source>
        <strain evidence="2 3">HCH-1</strain>
    </source>
</reference>
<proteinExistence type="predicted"/>
<evidence type="ECO:0000313" key="2">
    <source>
        <dbReference type="EMBL" id="KWT84097.1"/>
    </source>
</evidence>